<reference evidence="1 2" key="1">
    <citation type="submission" date="2016-10" db="EMBL/GenBank/DDBJ databases">
        <title>Lutibacter sp. LPB0138, isolated from marine gastropod.</title>
        <authorList>
            <person name="Kim E."/>
            <person name="Yi H."/>
        </authorList>
    </citation>
    <scope>NUCLEOTIDE SEQUENCE [LARGE SCALE GENOMIC DNA]</scope>
    <source>
        <strain evidence="1 2">LPB0138</strain>
    </source>
</reference>
<accession>A0A1D8P4R0</accession>
<gene>
    <name evidence="1" type="ORF">LPB138_01865</name>
</gene>
<dbReference type="EMBL" id="CP017478">
    <property type="protein sequence ID" value="AOW19501.1"/>
    <property type="molecule type" value="Genomic_DNA"/>
</dbReference>
<proteinExistence type="predicted"/>
<dbReference type="OrthoDB" id="791038at2"/>
<dbReference type="Proteomes" id="UP000176050">
    <property type="component" value="Chromosome"/>
</dbReference>
<dbReference type="STRING" id="1850246.LPB138_01865"/>
<sequence length="365" mass="42358">MIIRYTLFNDDEFGNGALKRTHQISTILSKVDREVVTVSKYPKLHLGKSVISRLKIGRNYYSFFGIKMFNRKKLVEKAIDIISWKQWLLELQKNEKKLIVVYELSYYADYSLIFACVQLGIKIIGLPHNLESLVYRQKSILSNKIAPNWFNEEIKLLGLFSEIYTISREEQWLLNLYNINANYLPYYPSKKVIKNCLKIRKLRTSTDKDFILSLGSASNPPTLEGFKELVSYYEESKIKEDLVIAGFDTERLKEHFTNFPPNIKLKGSLNNSELELALVTCKAIIIYQKPSTGALTKIPELLLCGIPVICNNVTARTYFNLEGVTLFNSKNQLKTILKNKLVVSKMKDISFDYYYDFLKEFKIKI</sequence>
<dbReference type="RefSeq" id="WP_070235617.1">
    <property type="nucleotide sequence ID" value="NZ_CP017478.1"/>
</dbReference>
<keyword evidence="2" id="KW-1185">Reference proteome</keyword>
<dbReference type="AlphaFoldDB" id="A0A1D8P4R0"/>
<organism evidence="1 2">
    <name type="scientific">Urechidicola croceus</name>
    <dbReference type="NCBI Taxonomy" id="1850246"/>
    <lineage>
        <taxon>Bacteria</taxon>
        <taxon>Pseudomonadati</taxon>
        <taxon>Bacteroidota</taxon>
        <taxon>Flavobacteriia</taxon>
        <taxon>Flavobacteriales</taxon>
        <taxon>Flavobacteriaceae</taxon>
        <taxon>Urechidicola</taxon>
    </lineage>
</organism>
<evidence type="ECO:0000313" key="2">
    <source>
        <dbReference type="Proteomes" id="UP000176050"/>
    </source>
</evidence>
<dbReference type="KEGG" id="lul:LPB138_01865"/>
<protein>
    <recommendedName>
        <fullName evidence="3">Glycosyl transferase family 1 domain-containing protein</fullName>
    </recommendedName>
</protein>
<dbReference type="Gene3D" id="3.40.50.2000">
    <property type="entry name" value="Glycogen Phosphorylase B"/>
    <property type="match status" value="1"/>
</dbReference>
<dbReference type="SUPFAM" id="SSF53756">
    <property type="entry name" value="UDP-Glycosyltransferase/glycogen phosphorylase"/>
    <property type="match status" value="1"/>
</dbReference>
<evidence type="ECO:0008006" key="3">
    <source>
        <dbReference type="Google" id="ProtNLM"/>
    </source>
</evidence>
<name>A0A1D8P4R0_9FLAO</name>
<evidence type="ECO:0000313" key="1">
    <source>
        <dbReference type="EMBL" id="AOW19501.1"/>
    </source>
</evidence>